<sequence>FVTSFVSATPEREGGVPADSITRSVVVPLVMSEAVITTHFASGPFATAPEPESEFEKQTGLLKSQDEKIENLKAQLLLKEAESTKVARLRTGVSTFEAAKQVHVDELNILKQKTWILRMRKC</sequence>
<organism evidence="2">
    <name type="scientific">Tanacetum cinerariifolium</name>
    <name type="common">Dalmatian daisy</name>
    <name type="synonym">Chrysanthemum cinerariifolium</name>
    <dbReference type="NCBI Taxonomy" id="118510"/>
    <lineage>
        <taxon>Eukaryota</taxon>
        <taxon>Viridiplantae</taxon>
        <taxon>Streptophyta</taxon>
        <taxon>Embryophyta</taxon>
        <taxon>Tracheophyta</taxon>
        <taxon>Spermatophyta</taxon>
        <taxon>Magnoliopsida</taxon>
        <taxon>eudicotyledons</taxon>
        <taxon>Gunneridae</taxon>
        <taxon>Pentapetalae</taxon>
        <taxon>asterids</taxon>
        <taxon>campanulids</taxon>
        <taxon>Asterales</taxon>
        <taxon>Asteraceae</taxon>
        <taxon>Asteroideae</taxon>
        <taxon>Anthemideae</taxon>
        <taxon>Anthemidinae</taxon>
        <taxon>Tanacetum</taxon>
    </lineage>
</organism>
<reference evidence="2" key="1">
    <citation type="journal article" date="2019" name="Sci. Rep.">
        <title>Draft genome of Tanacetum cinerariifolium, the natural source of mosquito coil.</title>
        <authorList>
            <person name="Yamashiro T."/>
            <person name="Shiraishi A."/>
            <person name="Satake H."/>
            <person name="Nakayama K."/>
        </authorList>
    </citation>
    <scope>NUCLEOTIDE SEQUENCE</scope>
</reference>
<evidence type="ECO:0000256" key="1">
    <source>
        <dbReference type="SAM" id="Coils"/>
    </source>
</evidence>
<comment type="caution">
    <text evidence="2">The sequence shown here is derived from an EMBL/GenBank/DDBJ whole genome shotgun (WGS) entry which is preliminary data.</text>
</comment>
<keyword evidence="1" id="KW-0175">Coiled coil</keyword>
<protein>
    <submittedName>
        <fullName evidence="2">Uncharacterized protein</fullName>
    </submittedName>
</protein>
<proteinExistence type="predicted"/>
<dbReference type="EMBL" id="BKCJ011058809">
    <property type="protein sequence ID" value="GFC76950.1"/>
    <property type="molecule type" value="Genomic_DNA"/>
</dbReference>
<gene>
    <name evidence="2" type="ORF">Tci_848920</name>
</gene>
<feature type="non-terminal residue" evidence="2">
    <location>
        <position position="1"/>
    </location>
</feature>
<feature type="coiled-coil region" evidence="1">
    <location>
        <begin position="55"/>
        <end position="82"/>
    </location>
</feature>
<evidence type="ECO:0000313" key="2">
    <source>
        <dbReference type="EMBL" id="GFC76950.1"/>
    </source>
</evidence>
<name>A0A699QT71_TANCI</name>
<accession>A0A699QT71</accession>
<dbReference type="AlphaFoldDB" id="A0A699QT71"/>